<feature type="region of interest" description="Disordered" evidence="13">
    <location>
        <begin position="48"/>
        <end position="74"/>
    </location>
</feature>
<dbReference type="GO" id="GO:0005886">
    <property type="term" value="C:plasma membrane"/>
    <property type="evidence" value="ECO:0007669"/>
    <property type="project" value="UniProtKB-SubCell"/>
</dbReference>
<keyword evidence="9" id="KW-0406">Ion transport</keyword>
<evidence type="ECO:0000256" key="3">
    <source>
        <dbReference type="ARBA" id="ARBA00022475"/>
    </source>
</evidence>
<dbReference type="Gene3D" id="3.80.10.10">
    <property type="entry name" value="Ribonuclease Inhibitor"/>
    <property type="match status" value="1"/>
</dbReference>
<evidence type="ECO:0000256" key="13">
    <source>
        <dbReference type="SAM" id="MobiDB-lite"/>
    </source>
</evidence>
<feature type="chain" id="PRO_5036260574" evidence="14">
    <location>
        <begin position="32"/>
        <end position="706"/>
    </location>
</feature>
<dbReference type="SMART" id="SM00365">
    <property type="entry name" value="LRR_SD22"/>
    <property type="match status" value="6"/>
</dbReference>
<dbReference type="InterPro" id="IPR001611">
    <property type="entry name" value="Leu-rich_rpt"/>
</dbReference>
<dbReference type="SMART" id="SM00369">
    <property type="entry name" value="LRR_TYP"/>
    <property type="match status" value="7"/>
</dbReference>
<evidence type="ECO:0000256" key="10">
    <source>
        <dbReference type="ARBA" id="ARBA00023136"/>
    </source>
</evidence>
<dbReference type="InterPro" id="IPR032675">
    <property type="entry name" value="LRR_dom_sf"/>
</dbReference>
<keyword evidence="12" id="KW-0407">Ion channel</keyword>
<evidence type="ECO:0000256" key="9">
    <source>
        <dbReference type="ARBA" id="ARBA00023065"/>
    </source>
</evidence>
<dbReference type="PROSITE" id="PS51450">
    <property type="entry name" value="LRR"/>
    <property type="match status" value="2"/>
</dbReference>
<dbReference type="AlphaFoldDB" id="A0A8D8DI88"/>
<evidence type="ECO:0000256" key="7">
    <source>
        <dbReference type="ARBA" id="ARBA00022737"/>
    </source>
</evidence>
<feature type="signal peptide" evidence="14">
    <location>
        <begin position="1"/>
        <end position="31"/>
    </location>
</feature>
<evidence type="ECO:0000256" key="11">
    <source>
        <dbReference type="ARBA" id="ARBA00023157"/>
    </source>
</evidence>
<keyword evidence="4" id="KW-0433">Leucine-rich repeat</keyword>
<evidence type="ECO:0000256" key="4">
    <source>
        <dbReference type="ARBA" id="ARBA00022614"/>
    </source>
</evidence>
<keyword evidence="6 14" id="KW-0732">Signal</keyword>
<keyword evidence="2" id="KW-0813">Transport</keyword>
<feature type="compositionally biased region" description="Low complexity" evidence="13">
    <location>
        <begin position="60"/>
        <end position="72"/>
    </location>
</feature>
<dbReference type="GO" id="GO:0034220">
    <property type="term" value="P:monoatomic ion transmembrane transport"/>
    <property type="evidence" value="ECO:0007669"/>
    <property type="project" value="UniProtKB-KW"/>
</dbReference>
<dbReference type="EMBL" id="HBUE01164911">
    <property type="protein sequence ID" value="CAG6512028.1"/>
    <property type="molecule type" value="Transcribed_RNA"/>
</dbReference>
<evidence type="ECO:0000256" key="1">
    <source>
        <dbReference type="ARBA" id="ARBA00004162"/>
    </source>
</evidence>
<proteinExistence type="predicted"/>
<protein>
    <submittedName>
        <fullName evidence="15">Insulin-like growth factor-binding protein complex acid labile subunit</fullName>
    </submittedName>
</protein>
<evidence type="ECO:0000256" key="5">
    <source>
        <dbReference type="ARBA" id="ARBA00022692"/>
    </source>
</evidence>
<organism evidence="15">
    <name type="scientific">Culex pipiens</name>
    <name type="common">House mosquito</name>
    <dbReference type="NCBI Taxonomy" id="7175"/>
    <lineage>
        <taxon>Eukaryota</taxon>
        <taxon>Metazoa</taxon>
        <taxon>Ecdysozoa</taxon>
        <taxon>Arthropoda</taxon>
        <taxon>Hexapoda</taxon>
        <taxon>Insecta</taxon>
        <taxon>Pterygota</taxon>
        <taxon>Neoptera</taxon>
        <taxon>Endopterygota</taxon>
        <taxon>Diptera</taxon>
        <taxon>Nematocera</taxon>
        <taxon>Culicoidea</taxon>
        <taxon>Culicidae</taxon>
        <taxon>Culicinae</taxon>
        <taxon>Culicini</taxon>
        <taxon>Culex</taxon>
        <taxon>Culex</taxon>
    </lineage>
</organism>
<dbReference type="PANTHER" id="PTHR46473:SF10">
    <property type="entry name" value="LD45603P-RELATED"/>
    <property type="match status" value="1"/>
</dbReference>
<dbReference type="SUPFAM" id="SSF52058">
    <property type="entry name" value="L domain-like"/>
    <property type="match status" value="1"/>
</dbReference>
<keyword evidence="5" id="KW-0812">Transmembrane</keyword>
<sequence>MGSLLRITGEFRKLQLILCLWVLVTRNITLAQGNHQYNFVNRYNNPGHNGQQSWAPNHAQQSQPRQQQNATQYQGQHIAEQPRQFYCFSQTRNYDCTFRDVVLDYNSVAPIFGNPQYTQYKKSVTFVDSRMEYLPKSLMNAFPNMNTLDASSLQIRSLQPAAFEFSNKLERLYLADNLIEQIARESFYGAPSVAVLALERNRINYFEYYALGYMKNLRALYISSNEIPSLPGLSNSLNLEIVNASHNSLTQIDDNHFSGNLELRQLDLSFNQLTFFNMRQLHAKTKLISVDVSLNQLRELVIPTHVLKLFAENNSIDHMTTHQHKCFVQELSLARNKLKQQPDLRICRSLKNLDLSYNLLESFNFGSLQSMINLTHVNLRNNRLLQIDLPTEFYYPLPITSLDLSSNMLSIVSNTKILTKLDQLYLHNNKLEKFDFLNKPNLKSLTLSYNQWDCAAMNGIVLNVMDSQQEECRPGFQVQGICCQSSGAQDSQNLQKIKDLIREASIHELQNKKSIDEYCRPQIQQQLAMNEINNRLATISSLEASKEPFLQELVQIQDDLIRLVNQIADSQRETLAKNNQIALLAKEVDQWRATYGIEKEGQVDTKDTLRGIVQFLKARTQIVNGLLKRRQEELKARKIDRESKHILSNKTKLDLEELQQTLDILNHKERPLKTMVNSLSAQVARNSTTLNLRPYNFFFENFYFDH</sequence>
<evidence type="ECO:0000256" key="6">
    <source>
        <dbReference type="ARBA" id="ARBA00022729"/>
    </source>
</evidence>
<evidence type="ECO:0000256" key="12">
    <source>
        <dbReference type="ARBA" id="ARBA00023303"/>
    </source>
</evidence>
<keyword evidence="7" id="KW-0677">Repeat</keyword>
<accession>A0A8D8DI88</accession>
<keyword evidence="3" id="KW-1003">Cell membrane</keyword>
<evidence type="ECO:0000256" key="14">
    <source>
        <dbReference type="SAM" id="SignalP"/>
    </source>
</evidence>
<dbReference type="InterPro" id="IPR051432">
    <property type="entry name" value="KCNMA1_auxiliary"/>
</dbReference>
<name>A0A8D8DI88_CULPI</name>
<feature type="compositionally biased region" description="Polar residues" evidence="13">
    <location>
        <begin position="48"/>
        <end position="59"/>
    </location>
</feature>
<reference evidence="15" key="1">
    <citation type="submission" date="2021-05" db="EMBL/GenBank/DDBJ databases">
        <authorList>
            <person name="Alioto T."/>
            <person name="Alioto T."/>
            <person name="Gomez Garrido J."/>
        </authorList>
    </citation>
    <scope>NUCLEOTIDE SEQUENCE</scope>
</reference>
<comment type="subcellular location">
    <subcellularLocation>
        <location evidence="1">Cell membrane</location>
        <topology evidence="1">Single-pass membrane protein</topology>
    </subcellularLocation>
</comment>
<keyword evidence="11" id="KW-1015">Disulfide bond</keyword>
<keyword evidence="8" id="KW-1133">Transmembrane helix</keyword>
<keyword evidence="10" id="KW-0472">Membrane</keyword>
<dbReference type="InterPro" id="IPR003591">
    <property type="entry name" value="Leu-rich_rpt_typical-subtyp"/>
</dbReference>
<dbReference type="Pfam" id="PF13855">
    <property type="entry name" value="LRR_8"/>
    <property type="match status" value="1"/>
</dbReference>
<dbReference type="EMBL" id="HBUE01270199">
    <property type="protein sequence ID" value="CAG6563481.1"/>
    <property type="molecule type" value="Transcribed_RNA"/>
</dbReference>
<evidence type="ECO:0000256" key="2">
    <source>
        <dbReference type="ARBA" id="ARBA00022448"/>
    </source>
</evidence>
<evidence type="ECO:0000256" key="8">
    <source>
        <dbReference type="ARBA" id="ARBA00022989"/>
    </source>
</evidence>
<evidence type="ECO:0000313" key="15">
    <source>
        <dbReference type="EMBL" id="CAG6512028.1"/>
    </source>
</evidence>
<dbReference type="PANTHER" id="PTHR46473">
    <property type="entry name" value="GH08155P"/>
    <property type="match status" value="1"/>
</dbReference>